<protein>
    <recommendedName>
        <fullName evidence="3">Lipoprotein</fullName>
    </recommendedName>
</protein>
<dbReference type="PROSITE" id="PS51257">
    <property type="entry name" value="PROKAR_LIPOPROTEIN"/>
    <property type="match status" value="1"/>
</dbReference>
<proteinExistence type="predicted"/>
<comment type="caution">
    <text evidence="1">The sequence shown here is derived from an EMBL/GenBank/DDBJ whole genome shotgun (WGS) entry which is preliminary data.</text>
</comment>
<gene>
    <name evidence="1" type="ORF">PPSIR1_25191</name>
</gene>
<dbReference type="OrthoDB" id="5532136at2"/>
<sequence>MRKTLTLLSLVFACACAEPDISQEVEDYAGELGGAEELVCQCPLVLGFDNAAECGAAFGIVGSERQECMREAIQDQEDPKSFLSCATNAVQLYSVCLTTSIDDGCEQSQHLTCIDEFENAVLQCSGVSASAAGEFLTCENT</sequence>
<reference evidence="1 2" key="1">
    <citation type="submission" date="2007-06" db="EMBL/GenBank/DDBJ databases">
        <authorList>
            <person name="Shimkets L."/>
            <person name="Ferriera S."/>
            <person name="Johnson J."/>
            <person name="Kravitz S."/>
            <person name="Beeson K."/>
            <person name="Sutton G."/>
            <person name="Rogers Y.-H."/>
            <person name="Friedman R."/>
            <person name="Frazier M."/>
            <person name="Venter J.C."/>
        </authorList>
    </citation>
    <scope>NUCLEOTIDE SEQUENCE [LARGE SCALE GENOMIC DNA]</scope>
    <source>
        <strain evidence="1 2">SIR-1</strain>
    </source>
</reference>
<dbReference type="Proteomes" id="UP000005801">
    <property type="component" value="Unassembled WGS sequence"/>
</dbReference>
<evidence type="ECO:0000313" key="2">
    <source>
        <dbReference type="Proteomes" id="UP000005801"/>
    </source>
</evidence>
<organism evidence="1 2">
    <name type="scientific">Plesiocystis pacifica SIR-1</name>
    <dbReference type="NCBI Taxonomy" id="391625"/>
    <lineage>
        <taxon>Bacteria</taxon>
        <taxon>Pseudomonadati</taxon>
        <taxon>Myxococcota</taxon>
        <taxon>Polyangia</taxon>
        <taxon>Nannocystales</taxon>
        <taxon>Nannocystaceae</taxon>
        <taxon>Plesiocystis</taxon>
    </lineage>
</organism>
<evidence type="ECO:0000313" key="1">
    <source>
        <dbReference type="EMBL" id="EDM75935.1"/>
    </source>
</evidence>
<accession>A6GDY6</accession>
<dbReference type="EMBL" id="ABCS01000077">
    <property type="protein sequence ID" value="EDM75935.1"/>
    <property type="molecule type" value="Genomic_DNA"/>
</dbReference>
<dbReference type="AlphaFoldDB" id="A6GDY6"/>
<keyword evidence="2" id="KW-1185">Reference proteome</keyword>
<name>A6GDY6_9BACT</name>
<dbReference type="RefSeq" id="WP_006974926.1">
    <property type="nucleotide sequence ID" value="NZ_ABCS01000077.1"/>
</dbReference>
<dbReference type="STRING" id="391625.PPSIR1_25191"/>
<evidence type="ECO:0008006" key="3">
    <source>
        <dbReference type="Google" id="ProtNLM"/>
    </source>
</evidence>